<dbReference type="SUPFAM" id="SSF51735">
    <property type="entry name" value="NAD(P)-binding Rossmann-fold domains"/>
    <property type="match status" value="1"/>
</dbReference>
<evidence type="ECO:0000256" key="2">
    <source>
        <dbReference type="ARBA" id="ARBA00023276"/>
    </source>
</evidence>
<dbReference type="OrthoDB" id="9803892at2"/>
<evidence type="ECO:0000259" key="3">
    <source>
        <dbReference type="Pfam" id="PF13460"/>
    </source>
</evidence>
<dbReference type="InterPro" id="IPR036291">
    <property type="entry name" value="NAD(P)-bd_dom_sf"/>
</dbReference>
<evidence type="ECO:0000313" key="5">
    <source>
        <dbReference type="Proteomes" id="UP000271010"/>
    </source>
</evidence>
<dbReference type="GO" id="GO:0009523">
    <property type="term" value="C:photosystem II"/>
    <property type="evidence" value="ECO:0007669"/>
    <property type="project" value="UniProtKB-KW"/>
</dbReference>
<evidence type="ECO:0000256" key="1">
    <source>
        <dbReference type="ARBA" id="ARBA00022531"/>
    </source>
</evidence>
<dbReference type="InterPro" id="IPR016040">
    <property type="entry name" value="NAD(P)-bd_dom"/>
</dbReference>
<name>A0A3M9MXG9_9BACT</name>
<sequence length="287" mass="31882">MRTVLVLGSTGSLGSCVLEVLRQHGYKIRATARTPLKAEQLKPWAHEVVVCDPTKAETLPPALVQGVDYIISALGKSLRLTDRSRTSFHEVDFKGNLNVLRLAQQHAPHLQKFVYVGAFSGEECPHVAYFRAHEDFAQALRQSGFAFSIIKPPALFSAFLDLLPRARDGKLSSLGDGDTITNPIHEQEVAEVCVQALTQPGNDTLELGGPVAYTRLELIQLLGKAVGKKHVIPSMPYWLVQAFLPLLRLFNRSWYEKVAFFVEVTKTDCVAPVKGRLRLEDYLAQHV</sequence>
<dbReference type="GO" id="GO:0015979">
    <property type="term" value="P:photosynthesis"/>
    <property type="evidence" value="ECO:0007669"/>
    <property type="project" value="UniProtKB-KW"/>
</dbReference>
<dbReference type="PANTHER" id="PTHR47128">
    <property type="match status" value="1"/>
</dbReference>
<dbReference type="AlphaFoldDB" id="A0A3M9MXG9"/>
<feature type="domain" description="NAD(P)-binding" evidence="3">
    <location>
        <begin position="8"/>
        <end position="200"/>
    </location>
</feature>
<keyword evidence="2" id="KW-0604">Photosystem II</keyword>
<dbReference type="RefSeq" id="WP_123133278.1">
    <property type="nucleotide sequence ID" value="NZ_RJJE01000009.1"/>
</dbReference>
<dbReference type="PANTHER" id="PTHR47128:SF2">
    <property type="entry name" value="PROTEIN HIGH CHLOROPHYLL FLUORESCENCE PHENOTYPE 244, CHLOROPLASTIC"/>
    <property type="match status" value="1"/>
</dbReference>
<dbReference type="Proteomes" id="UP000271010">
    <property type="component" value="Unassembled WGS sequence"/>
</dbReference>
<gene>
    <name evidence="4" type="ORF">EFA69_11925</name>
</gene>
<comment type="caution">
    <text evidence="4">The sequence shown here is derived from an EMBL/GenBank/DDBJ whole genome shotgun (WGS) entry which is preliminary data.</text>
</comment>
<dbReference type="CDD" id="cd05243">
    <property type="entry name" value="SDR_a5"/>
    <property type="match status" value="1"/>
</dbReference>
<keyword evidence="5" id="KW-1185">Reference proteome</keyword>
<dbReference type="EMBL" id="RJJE01000009">
    <property type="protein sequence ID" value="RNI30200.1"/>
    <property type="molecule type" value="Genomic_DNA"/>
</dbReference>
<accession>A0A3M9MXG9</accession>
<organism evidence="4 5">
    <name type="scientific">Rufibacter immobilis</name>
    <dbReference type="NCBI Taxonomy" id="1348778"/>
    <lineage>
        <taxon>Bacteria</taxon>
        <taxon>Pseudomonadati</taxon>
        <taxon>Bacteroidota</taxon>
        <taxon>Cytophagia</taxon>
        <taxon>Cytophagales</taxon>
        <taxon>Hymenobacteraceae</taxon>
        <taxon>Rufibacter</taxon>
    </lineage>
</organism>
<protein>
    <submittedName>
        <fullName evidence="4">SDR family oxidoreductase</fullName>
    </submittedName>
</protein>
<dbReference type="Pfam" id="PF13460">
    <property type="entry name" value="NAD_binding_10"/>
    <property type="match status" value="1"/>
</dbReference>
<proteinExistence type="predicted"/>
<reference evidence="4 5" key="1">
    <citation type="submission" date="2018-11" db="EMBL/GenBank/DDBJ databases">
        <title>Rufibacter latericius sp. nov., isolated from water in Baiyang Lake.</title>
        <authorList>
            <person name="Yang Y."/>
        </authorList>
    </citation>
    <scope>NUCLEOTIDE SEQUENCE [LARGE SCALE GENOMIC DNA]</scope>
    <source>
        <strain evidence="4 5">MCC P1</strain>
    </source>
</reference>
<evidence type="ECO:0000313" key="4">
    <source>
        <dbReference type="EMBL" id="RNI30200.1"/>
    </source>
</evidence>
<dbReference type="InterPro" id="IPR044256">
    <property type="entry name" value="HCF244-like"/>
</dbReference>
<keyword evidence="1" id="KW-0602">Photosynthesis</keyword>
<dbReference type="PROSITE" id="PS51257">
    <property type="entry name" value="PROKAR_LIPOPROTEIN"/>
    <property type="match status" value="1"/>
</dbReference>
<dbReference type="Gene3D" id="3.40.50.720">
    <property type="entry name" value="NAD(P)-binding Rossmann-like Domain"/>
    <property type="match status" value="1"/>
</dbReference>